<dbReference type="Gene3D" id="3.40.1170.60">
    <property type="match status" value="1"/>
</dbReference>
<evidence type="ECO:0000259" key="2">
    <source>
        <dbReference type="PROSITE" id="PS50173"/>
    </source>
</evidence>
<dbReference type="SUPFAM" id="SSF56672">
    <property type="entry name" value="DNA/RNA polymerases"/>
    <property type="match status" value="1"/>
</dbReference>
<organism evidence="3 4">
    <name type="scientific">Phaeodactylum tricornutum (strain CCAP 1055/1)</name>
    <dbReference type="NCBI Taxonomy" id="556484"/>
    <lineage>
        <taxon>Eukaryota</taxon>
        <taxon>Sar</taxon>
        <taxon>Stramenopiles</taxon>
        <taxon>Ochrophyta</taxon>
        <taxon>Bacillariophyta</taxon>
        <taxon>Bacillariophyceae</taxon>
        <taxon>Bacillariophycidae</taxon>
        <taxon>Naviculales</taxon>
        <taxon>Phaeodactylaceae</taxon>
        <taxon>Phaeodactylum</taxon>
    </lineage>
</organism>
<evidence type="ECO:0000313" key="4">
    <source>
        <dbReference type="Proteomes" id="UP000000759"/>
    </source>
</evidence>
<protein>
    <recommendedName>
        <fullName evidence="2">UmuC domain-containing protein</fullName>
    </recommendedName>
</protein>
<keyword evidence="4" id="KW-1185">Reference proteome</keyword>
<dbReference type="InterPro" id="IPR001126">
    <property type="entry name" value="UmuC"/>
</dbReference>
<dbReference type="STRING" id="556484.B7FSY6"/>
<dbReference type="PaxDb" id="2850-Phatr43638"/>
<dbReference type="GO" id="GO:0003684">
    <property type="term" value="F:damaged DNA binding"/>
    <property type="evidence" value="ECO:0007669"/>
    <property type="project" value="InterPro"/>
</dbReference>
<dbReference type="PANTHER" id="PTHR46404">
    <property type="entry name" value="DNA POLYMERASE IOTA"/>
    <property type="match status" value="1"/>
</dbReference>
<dbReference type="InParanoid" id="B7FSY6"/>
<evidence type="ECO:0000256" key="1">
    <source>
        <dbReference type="SAM" id="MobiDB-lite"/>
    </source>
</evidence>
<feature type="region of interest" description="Disordered" evidence="1">
    <location>
        <begin position="1"/>
        <end position="23"/>
    </location>
</feature>
<dbReference type="GO" id="GO:0003887">
    <property type="term" value="F:DNA-directed DNA polymerase activity"/>
    <property type="evidence" value="ECO:0007669"/>
    <property type="project" value="TreeGrafter"/>
</dbReference>
<dbReference type="InterPro" id="IPR043128">
    <property type="entry name" value="Rev_trsase/Diguanyl_cyclase"/>
</dbReference>
<dbReference type="eggNOG" id="KOG2095">
    <property type="taxonomic scope" value="Eukaryota"/>
</dbReference>
<dbReference type="Pfam" id="PF00817">
    <property type="entry name" value="IMS"/>
    <property type="match status" value="1"/>
</dbReference>
<reference evidence="3 4" key="1">
    <citation type="journal article" date="2008" name="Nature">
        <title>The Phaeodactylum genome reveals the evolutionary history of diatom genomes.</title>
        <authorList>
            <person name="Bowler C."/>
            <person name="Allen A.E."/>
            <person name="Badger J.H."/>
            <person name="Grimwood J."/>
            <person name="Jabbari K."/>
            <person name="Kuo A."/>
            <person name="Maheswari U."/>
            <person name="Martens C."/>
            <person name="Maumus F."/>
            <person name="Otillar R.P."/>
            <person name="Rayko E."/>
            <person name="Salamov A."/>
            <person name="Vandepoele K."/>
            <person name="Beszteri B."/>
            <person name="Gruber A."/>
            <person name="Heijde M."/>
            <person name="Katinka M."/>
            <person name="Mock T."/>
            <person name="Valentin K."/>
            <person name="Verret F."/>
            <person name="Berges J.A."/>
            <person name="Brownlee C."/>
            <person name="Cadoret J.P."/>
            <person name="Chiovitti A."/>
            <person name="Choi C.J."/>
            <person name="Coesel S."/>
            <person name="De Martino A."/>
            <person name="Detter J.C."/>
            <person name="Durkin C."/>
            <person name="Falciatore A."/>
            <person name="Fournet J."/>
            <person name="Haruta M."/>
            <person name="Huysman M.J."/>
            <person name="Jenkins B.D."/>
            <person name="Jiroutova K."/>
            <person name="Jorgensen R.E."/>
            <person name="Joubert Y."/>
            <person name="Kaplan A."/>
            <person name="Kroger N."/>
            <person name="Kroth P.G."/>
            <person name="La Roche J."/>
            <person name="Lindquist E."/>
            <person name="Lommer M."/>
            <person name="Martin-Jezequel V."/>
            <person name="Lopez P.J."/>
            <person name="Lucas S."/>
            <person name="Mangogna M."/>
            <person name="McGinnis K."/>
            <person name="Medlin L.K."/>
            <person name="Montsant A."/>
            <person name="Oudot-Le Secq M.P."/>
            <person name="Napoli C."/>
            <person name="Obornik M."/>
            <person name="Parker M.S."/>
            <person name="Petit J.L."/>
            <person name="Porcel B.M."/>
            <person name="Poulsen N."/>
            <person name="Robison M."/>
            <person name="Rychlewski L."/>
            <person name="Rynearson T.A."/>
            <person name="Schmutz J."/>
            <person name="Shapiro H."/>
            <person name="Siaut M."/>
            <person name="Stanley M."/>
            <person name="Sussman M.R."/>
            <person name="Taylor A.R."/>
            <person name="Vardi A."/>
            <person name="von Dassow P."/>
            <person name="Vyverman W."/>
            <person name="Willis A."/>
            <person name="Wyrwicz L.S."/>
            <person name="Rokhsar D.S."/>
            <person name="Weissenbach J."/>
            <person name="Armbrust E.V."/>
            <person name="Green B.R."/>
            <person name="Van de Peer Y."/>
            <person name="Grigoriev I.V."/>
        </authorList>
    </citation>
    <scope>NUCLEOTIDE SEQUENCE [LARGE SCALE GENOMIC DNA]</scope>
    <source>
        <strain evidence="3 4">CCAP 1055/1</strain>
    </source>
</reference>
<reference evidence="4" key="2">
    <citation type="submission" date="2008-08" db="EMBL/GenBank/DDBJ databases">
        <authorList>
            <consortium name="Diatom Consortium"/>
            <person name="Grigoriev I."/>
            <person name="Grimwood J."/>
            <person name="Kuo A."/>
            <person name="Otillar R.P."/>
            <person name="Salamov A."/>
            <person name="Detter J.C."/>
            <person name="Lindquist E."/>
            <person name="Shapiro H."/>
            <person name="Lucas S."/>
            <person name="Glavina del Rio T."/>
            <person name="Pitluck S."/>
            <person name="Rokhsar D."/>
            <person name="Bowler C."/>
        </authorList>
    </citation>
    <scope>GENOME REANNOTATION</scope>
    <source>
        <strain evidence="4">CCAP 1055/1</strain>
    </source>
</reference>
<dbReference type="GO" id="GO:0019985">
    <property type="term" value="P:translesion synthesis"/>
    <property type="evidence" value="ECO:0007669"/>
    <property type="project" value="TreeGrafter"/>
</dbReference>
<dbReference type="PROSITE" id="PS50173">
    <property type="entry name" value="UMUC"/>
    <property type="match status" value="1"/>
</dbReference>
<evidence type="ECO:0000313" key="3">
    <source>
        <dbReference type="EMBL" id="EEC50878.1"/>
    </source>
</evidence>
<feature type="domain" description="UmuC" evidence="2">
    <location>
        <begin position="65"/>
        <end position="306"/>
    </location>
</feature>
<dbReference type="EMBL" id="CM000606">
    <property type="protein sequence ID" value="EEC50878.1"/>
    <property type="molecule type" value="Genomic_DNA"/>
</dbReference>
<dbReference type="Proteomes" id="UP000000759">
    <property type="component" value="Chromosome 2"/>
</dbReference>
<sequence>MSGYYDDLSADESVGGDSSDSEIDETDIQAHIRSMVCSTPSPQKLLAPTVAQKRPRDRETISRVIIHLDIDCFYCQCEKLDRNLADDRPFAIGQKHIIVTCNYAARKMGVGKLESRESAIRKCPSLLILEGSDLERYRVYGRNVYMAFRRACQQLGGKKMAVCKGSMDEMMVDLTHVDFLANTRENGNSLDQVYVYGSRSGEATTLTEDQTGATATVVYDKTASRDTKETRLVRKQYFEAASMALAIQNQILEQTGFTTTLGVSNSPMLAKIASGLRKPATVNILYPWDATELLAGMPLRKVSGFGRRMMYALHPSLESYYGSLIPTARSKSSPCWTCSDLLRIPVEEVASCLCTVNGLEEKASHVALELLEKCKGIDSSKVIDDDGGLSKTVSVENSFRRGTVRTLNDLNHELLSLCKRLPRLLDERLNCSPFPKRAFPRTLRVTVRFVSSLRQQDDKAHSHTRSKQTALDGYAFLCKQNNTAQAAFLIQNASPMVKTLVQGSTGRINVTRMNLAVCNFSDLEDLSTPPT</sequence>
<dbReference type="RefSeq" id="XP_002178064.1">
    <property type="nucleotide sequence ID" value="XM_002178028.1"/>
</dbReference>
<dbReference type="HOGENOM" id="CLU_580324_0_0_1"/>
<dbReference type="OrthoDB" id="447129at2759"/>
<gene>
    <name evidence="3" type="ORF">PHATRDRAFT_43638</name>
</gene>
<dbReference type="KEGG" id="pti:PHATRDRAFT_43638"/>
<accession>B7FSY6</accession>
<name>B7FSY6_PHATC</name>
<dbReference type="Gene3D" id="3.30.1490.100">
    <property type="entry name" value="DNA polymerase, Y-family, little finger domain"/>
    <property type="match status" value="1"/>
</dbReference>
<dbReference type="GO" id="GO:0006281">
    <property type="term" value="P:DNA repair"/>
    <property type="evidence" value="ECO:0007669"/>
    <property type="project" value="InterPro"/>
</dbReference>
<dbReference type="GeneID" id="7197352"/>
<dbReference type="InterPro" id="IPR043502">
    <property type="entry name" value="DNA/RNA_pol_sf"/>
</dbReference>
<dbReference type="Gene3D" id="3.30.70.270">
    <property type="match status" value="1"/>
</dbReference>
<dbReference type="PANTHER" id="PTHR46404:SF1">
    <property type="entry name" value="DNA POLYMERASE IOTA"/>
    <property type="match status" value="1"/>
</dbReference>
<dbReference type="AlphaFoldDB" id="B7FSY6"/>
<dbReference type="InterPro" id="IPR036775">
    <property type="entry name" value="DNA_pol_Y-fam_lit_finger_sf"/>
</dbReference>
<proteinExistence type="predicted"/>